<gene>
    <name evidence="1" type="ORF">EVG20_g10322</name>
</gene>
<evidence type="ECO:0000313" key="1">
    <source>
        <dbReference type="EMBL" id="TFY52976.1"/>
    </source>
</evidence>
<dbReference type="OrthoDB" id="3040823at2759"/>
<proteinExistence type="predicted"/>
<evidence type="ECO:0000313" key="2">
    <source>
        <dbReference type="Proteomes" id="UP000298327"/>
    </source>
</evidence>
<dbReference type="AlphaFoldDB" id="A0A4Y9XS93"/>
<comment type="caution">
    <text evidence="1">The sequence shown here is derived from an EMBL/GenBank/DDBJ whole genome shotgun (WGS) entry which is preliminary data.</text>
</comment>
<name>A0A4Y9XS93_9AGAM</name>
<sequence>MLLSHLSESKALQVSWTGTPRTHARTLVKRAHRAMSTLGQFGPFLGPTDKANLLCINRGWTGILRWMSFFYEKYKELPVRADCMEKCQDSLHMVAYVLYAITQDMNTIHPPHLPVPVCTAAFCHVLETASPSMLDEAISTAGGAGSIAETILRHLRGALKSSTLNPKYIEIYIRLLSTLAADHKETSAMRHALMEKSCIRFLIRALLCLSMVGPAGGRHHHPCDAVTDLHLAFREGILQVLANLCPSLHRLHAMPLGVMTALVGKMVPKYLVYHSVLLAVQSGLLRMTQEDHEKVAASPMRDSWDFMERLVAEHLDIDRMTREGTGQPTDVFVNCDYCAVHALKSTFKTYS</sequence>
<dbReference type="Proteomes" id="UP000298327">
    <property type="component" value="Unassembled WGS sequence"/>
</dbReference>
<accession>A0A4Y9XS93</accession>
<keyword evidence="2" id="KW-1185">Reference proteome</keyword>
<protein>
    <submittedName>
        <fullName evidence="1">Uncharacterized protein</fullName>
    </submittedName>
</protein>
<reference evidence="1 2" key="1">
    <citation type="submission" date="2019-02" db="EMBL/GenBank/DDBJ databases">
        <title>Genome sequencing of the rare red list fungi Dentipellis fragilis.</title>
        <authorList>
            <person name="Buettner E."/>
            <person name="Kellner H."/>
        </authorList>
    </citation>
    <scope>NUCLEOTIDE SEQUENCE [LARGE SCALE GENOMIC DNA]</scope>
    <source>
        <strain evidence="1 2">DSM 105465</strain>
    </source>
</reference>
<organism evidence="1 2">
    <name type="scientific">Dentipellis fragilis</name>
    <dbReference type="NCBI Taxonomy" id="205917"/>
    <lineage>
        <taxon>Eukaryota</taxon>
        <taxon>Fungi</taxon>
        <taxon>Dikarya</taxon>
        <taxon>Basidiomycota</taxon>
        <taxon>Agaricomycotina</taxon>
        <taxon>Agaricomycetes</taxon>
        <taxon>Russulales</taxon>
        <taxon>Hericiaceae</taxon>
        <taxon>Dentipellis</taxon>
    </lineage>
</organism>
<dbReference type="STRING" id="205917.A0A4Y9XS93"/>
<dbReference type="EMBL" id="SEOQ01001220">
    <property type="protein sequence ID" value="TFY52976.1"/>
    <property type="molecule type" value="Genomic_DNA"/>
</dbReference>